<reference evidence="2" key="1">
    <citation type="journal article" date="2008" name="Nature">
        <title>The amphioxus genome and the evolution of the chordate karyotype.</title>
        <authorList>
            <consortium name="US DOE Joint Genome Institute (JGI-PGF)"/>
            <person name="Putnam N.H."/>
            <person name="Butts T."/>
            <person name="Ferrier D.E.K."/>
            <person name="Furlong R.F."/>
            <person name="Hellsten U."/>
            <person name="Kawashima T."/>
            <person name="Robinson-Rechavi M."/>
            <person name="Shoguchi E."/>
            <person name="Terry A."/>
            <person name="Yu J.-K."/>
            <person name="Benito-Gutierrez E.L."/>
            <person name="Dubchak I."/>
            <person name="Garcia-Fernandez J."/>
            <person name="Gibson-Brown J.J."/>
            <person name="Grigoriev I.V."/>
            <person name="Horton A.C."/>
            <person name="de Jong P.J."/>
            <person name="Jurka J."/>
            <person name="Kapitonov V.V."/>
            <person name="Kohara Y."/>
            <person name="Kuroki Y."/>
            <person name="Lindquist E."/>
            <person name="Lucas S."/>
            <person name="Osoegawa K."/>
            <person name="Pennacchio L.A."/>
            <person name="Salamov A.A."/>
            <person name="Satou Y."/>
            <person name="Sauka-Spengler T."/>
            <person name="Schmutz J."/>
            <person name="Shin-I T."/>
            <person name="Toyoda A."/>
            <person name="Bronner-Fraser M."/>
            <person name="Fujiyama A."/>
            <person name="Holland L.Z."/>
            <person name="Holland P.W.H."/>
            <person name="Satoh N."/>
            <person name="Rokhsar D.S."/>
        </authorList>
    </citation>
    <scope>NUCLEOTIDE SEQUENCE [LARGE SCALE GENOMIC DNA]</scope>
    <source>
        <strain evidence="2">S238N-H82</strain>
        <tissue evidence="2">Testes</tissue>
    </source>
</reference>
<dbReference type="EMBL" id="GG666573">
    <property type="protein sequence ID" value="EEN53616.1"/>
    <property type="molecule type" value="Genomic_DNA"/>
</dbReference>
<evidence type="ECO:0000313" key="2">
    <source>
        <dbReference type="EMBL" id="EEN53616.1"/>
    </source>
</evidence>
<feature type="compositionally biased region" description="Basic and acidic residues" evidence="1">
    <location>
        <begin position="29"/>
        <end position="38"/>
    </location>
</feature>
<sequence>MVGCECEVNPDGLALKQPQAERRRRHAQKIPEKKKKDGGQFPGRHPSAWSRCPDVAKVVPRSGNSRGRSTKLQDQEEREPGSAQEEGIDGGELYRWWRTGHEKIPIINDRSYNSGAHGEGDIIGLQMQ</sequence>
<accession>C3Z1J8</accession>
<dbReference type="AlphaFoldDB" id="C3Z1J8"/>
<organism>
    <name type="scientific">Branchiostoma floridae</name>
    <name type="common">Florida lancelet</name>
    <name type="synonym">Amphioxus</name>
    <dbReference type="NCBI Taxonomy" id="7739"/>
    <lineage>
        <taxon>Eukaryota</taxon>
        <taxon>Metazoa</taxon>
        <taxon>Chordata</taxon>
        <taxon>Cephalochordata</taxon>
        <taxon>Leptocardii</taxon>
        <taxon>Amphioxiformes</taxon>
        <taxon>Branchiostomatidae</taxon>
        <taxon>Branchiostoma</taxon>
    </lineage>
</organism>
<gene>
    <name evidence="2" type="ORF">BRAFLDRAFT_82293</name>
</gene>
<evidence type="ECO:0000256" key="1">
    <source>
        <dbReference type="SAM" id="MobiDB-lite"/>
    </source>
</evidence>
<protein>
    <submittedName>
        <fullName evidence="2">Uncharacterized protein</fullName>
    </submittedName>
</protein>
<dbReference type="InParanoid" id="C3Z1J8"/>
<proteinExistence type="predicted"/>
<name>C3Z1J8_BRAFL</name>
<feature type="compositionally biased region" description="Basic and acidic residues" evidence="1">
    <location>
        <begin position="71"/>
        <end position="80"/>
    </location>
</feature>
<feature type="region of interest" description="Disordered" evidence="1">
    <location>
        <begin position="1"/>
        <end position="90"/>
    </location>
</feature>